<organism evidence="1 2">
    <name type="scientific">Cardiocondyla obscurior</name>
    <dbReference type="NCBI Taxonomy" id="286306"/>
    <lineage>
        <taxon>Eukaryota</taxon>
        <taxon>Metazoa</taxon>
        <taxon>Ecdysozoa</taxon>
        <taxon>Arthropoda</taxon>
        <taxon>Hexapoda</taxon>
        <taxon>Insecta</taxon>
        <taxon>Pterygota</taxon>
        <taxon>Neoptera</taxon>
        <taxon>Endopterygota</taxon>
        <taxon>Hymenoptera</taxon>
        <taxon>Apocrita</taxon>
        <taxon>Aculeata</taxon>
        <taxon>Formicoidea</taxon>
        <taxon>Formicidae</taxon>
        <taxon>Myrmicinae</taxon>
        <taxon>Cardiocondyla</taxon>
    </lineage>
</organism>
<accession>A0AAW2ECU9</accession>
<name>A0AAW2ECU9_9HYME</name>
<dbReference type="Proteomes" id="UP001430953">
    <property type="component" value="Unassembled WGS sequence"/>
</dbReference>
<proteinExistence type="predicted"/>
<protein>
    <submittedName>
        <fullName evidence="1">Uncharacterized protein</fullName>
    </submittedName>
</protein>
<reference evidence="1 2" key="1">
    <citation type="submission" date="2023-03" db="EMBL/GenBank/DDBJ databases">
        <title>High recombination rates correlate with genetic variation in Cardiocondyla obscurior ants.</title>
        <authorList>
            <person name="Errbii M."/>
        </authorList>
    </citation>
    <scope>NUCLEOTIDE SEQUENCE [LARGE SCALE GENOMIC DNA]</scope>
    <source>
        <strain evidence="1">Alpha-2009</strain>
        <tissue evidence="1">Whole body</tissue>
    </source>
</reference>
<keyword evidence="2" id="KW-1185">Reference proteome</keyword>
<gene>
    <name evidence="1" type="ORF">PUN28_018715</name>
</gene>
<sequence length="17" mass="1933">MSIQSINQKSIINNIDD</sequence>
<dbReference type="EMBL" id="JADYXP020000024">
    <property type="protein sequence ID" value="KAL0101042.1"/>
    <property type="molecule type" value="Genomic_DNA"/>
</dbReference>
<evidence type="ECO:0000313" key="2">
    <source>
        <dbReference type="Proteomes" id="UP001430953"/>
    </source>
</evidence>
<dbReference type="AlphaFoldDB" id="A0AAW2ECU9"/>
<comment type="caution">
    <text evidence="1">The sequence shown here is derived from an EMBL/GenBank/DDBJ whole genome shotgun (WGS) entry which is preliminary data.</text>
</comment>
<evidence type="ECO:0000313" key="1">
    <source>
        <dbReference type="EMBL" id="KAL0101042.1"/>
    </source>
</evidence>